<keyword evidence="3" id="KW-1185">Reference proteome</keyword>
<comment type="similarity">
    <text evidence="1">Belongs to the short-chain dehydrogenases/reductases (SDR) family.</text>
</comment>
<sequence>MSKSVVIITGANQGLGHEIVKKLAAENENYRIILCSRSLEKGHQAASEVTNIANNTKVDVVQLDISSDESIESAARTVEDKYGRVDVLVNNAGISRGDAKTVREQMHQVFDTNVAGAAVVTDAFVGLLRKSKAPRIIIMSSDLGSIGNTLDPKYPFYSYAPIALHYKAAKAAVNMVGAVYAVQYKDEGFRINMVNPGFRQTNLNSYAEGAGKKEDGAIEACKFITMGDAGETGTYSETEGPIRW</sequence>
<proteinExistence type="inferred from homology"/>
<dbReference type="EMBL" id="JAVRRG010000032">
    <property type="protein sequence ID" value="KAK5094747.1"/>
    <property type="molecule type" value="Genomic_DNA"/>
</dbReference>
<dbReference type="InterPro" id="IPR051468">
    <property type="entry name" value="Fungal_SecMetab_SDRs"/>
</dbReference>
<evidence type="ECO:0000313" key="2">
    <source>
        <dbReference type="EMBL" id="KAK5094747.1"/>
    </source>
</evidence>
<dbReference type="PRINTS" id="PR00081">
    <property type="entry name" value="GDHRDH"/>
</dbReference>
<dbReference type="Pfam" id="PF00106">
    <property type="entry name" value="adh_short"/>
    <property type="match status" value="1"/>
</dbReference>
<organism evidence="2 3">
    <name type="scientific">Lithohypha guttulata</name>
    <dbReference type="NCBI Taxonomy" id="1690604"/>
    <lineage>
        <taxon>Eukaryota</taxon>
        <taxon>Fungi</taxon>
        <taxon>Dikarya</taxon>
        <taxon>Ascomycota</taxon>
        <taxon>Pezizomycotina</taxon>
        <taxon>Eurotiomycetes</taxon>
        <taxon>Chaetothyriomycetidae</taxon>
        <taxon>Chaetothyriales</taxon>
        <taxon>Trichomeriaceae</taxon>
        <taxon>Lithohypha</taxon>
    </lineage>
</organism>
<dbReference type="InterPro" id="IPR036291">
    <property type="entry name" value="NAD(P)-bd_dom_sf"/>
</dbReference>
<reference evidence="2 3" key="1">
    <citation type="submission" date="2023-08" db="EMBL/GenBank/DDBJ databases">
        <title>Black Yeasts Isolated from many extreme environments.</title>
        <authorList>
            <person name="Coleine C."/>
            <person name="Stajich J.E."/>
            <person name="Selbmann L."/>
        </authorList>
    </citation>
    <scope>NUCLEOTIDE SEQUENCE [LARGE SCALE GENOMIC DNA]</scope>
    <source>
        <strain evidence="2 3">CCFEE 5885</strain>
    </source>
</reference>
<dbReference type="InterPro" id="IPR002347">
    <property type="entry name" value="SDR_fam"/>
</dbReference>
<protein>
    <submittedName>
        <fullName evidence="2">Uncharacterized protein</fullName>
    </submittedName>
</protein>
<dbReference type="SUPFAM" id="SSF51735">
    <property type="entry name" value="NAD(P)-binding Rossmann-fold domains"/>
    <property type="match status" value="1"/>
</dbReference>
<accession>A0ABR0KEY4</accession>
<evidence type="ECO:0000313" key="3">
    <source>
        <dbReference type="Proteomes" id="UP001345013"/>
    </source>
</evidence>
<gene>
    <name evidence="2" type="ORF">LTR24_003447</name>
</gene>
<comment type="caution">
    <text evidence="2">The sequence shown here is derived from an EMBL/GenBank/DDBJ whole genome shotgun (WGS) entry which is preliminary data.</text>
</comment>
<dbReference type="PANTHER" id="PTHR43544:SF32">
    <property type="entry name" value="CHAIN DEHYDROGENASE, PUTATIVE (AFU_ORTHOLOGUE AFUA_5G01530)-RELATED"/>
    <property type="match status" value="1"/>
</dbReference>
<name>A0ABR0KEY4_9EURO</name>
<dbReference type="Proteomes" id="UP001345013">
    <property type="component" value="Unassembled WGS sequence"/>
</dbReference>
<evidence type="ECO:0000256" key="1">
    <source>
        <dbReference type="ARBA" id="ARBA00006484"/>
    </source>
</evidence>
<dbReference type="Gene3D" id="3.40.50.720">
    <property type="entry name" value="NAD(P)-binding Rossmann-like Domain"/>
    <property type="match status" value="1"/>
</dbReference>
<dbReference type="PANTHER" id="PTHR43544">
    <property type="entry name" value="SHORT-CHAIN DEHYDROGENASE/REDUCTASE"/>
    <property type="match status" value="1"/>
</dbReference>